<feature type="compositionally biased region" description="Basic and acidic residues" evidence="3">
    <location>
        <begin position="422"/>
        <end position="431"/>
    </location>
</feature>
<protein>
    <recommendedName>
        <fullName evidence="4">RING-type domain-containing protein</fullName>
    </recommendedName>
</protein>
<keyword evidence="1" id="KW-0863">Zinc-finger</keyword>
<accession>A0A059AA45</accession>
<proteinExistence type="predicted"/>
<keyword evidence="1" id="KW-0479">Metal-binding</keyword>
<dbReference type="PANTHER" id="PTHR46519:SF3">
    <property type="entry name" value="RING_U-BOX SUPERFAMILY PROTEIN"/>
    <property type="match status" value="1"/>
</dbReference>
<feature type="region of interest" description="Disordered" evidence="3">
    <location>
        <begin position="413"/>
        <end position="439"/>
    </location>
</feature>
<feature type="region of interest" description="Disordered" evidence="3">
    <location>
        <begin position="710"/>
        <end position="732"/>
    </location>
</feature>
<dbReference type="GO" id="GO:0008270">
    <property type="term" value="F:zinc ion binding"/>
    <property type="evidence" value="ECO:0007669"/>
    <property type="project" value="UniProtKB-KW"/>
</dbReference>
<dbReference type="Gene3D" id="3.30.40.10">
    <property type="entry name" value="Zinc/RING finger domain, C3HC4 (zinc finger)"/>
    <property type="match status" value="1"/>
</dbReference>
<feature type="region of interest" description="Disordered" evidence="3">
    <location>
        <begin position="18"/>
        <end position="38"/>
    </location>
</feature>
<dbReference type="OMA" id="TWHENPE"/>
<keyword evidence="2" id="KW-0175">Coiled coil</keyword>
<evidence type="ECO:0000256" key="3">
    <source>
        <dbReference type="SAM" id="MobiDB-lite"/>
    </source>
</evidence>
<name>A0A059AA45_EUCGR</name>
<keyword evidence="1" id="KW-0862">Zinc</keyword>
<dbReference type="AlphaFoldDB" id="A0A059AA45"/>
<organism evidence="5">
    <name type="scientific">Eucalyptus grandis</name>
    <name type="common">Flooded gum</name>
    <dbReference type="NCBI Taxonomy" id="71139"/>
    <lineage>
        <taxon>Eukaryota</taxon>
        <taxon>Viridiplantae</taxon>
        <taxon>Streptophyta</taxon>
        <taxon>Embryophyta</taxon>
        <taxon>Tracheophyta</taxon>
        <taxon>Spermatophyta</taxon>
        <taxon>Magnoliopsida</taxon>
        <taxon>eudicotyledons</taxon>
        <taxon>Gunneridae</taxon>
        <taxon>Pentapetalae</taxon>
        <taxon>rosids</taxon>
        <taxon>malvids</taxon>
        <taxon>Myrtales</taxon>
        <taxon>Myrtaceae</taxon>
        <taxon>Myrtoideae</taxon>
        <taxon>Eucalypteae</taxon>
        <taxon>Eucalyptus</taxon>
    </lineage>
</organism>
<dbReference type="InParanoid" id="A0A059AA45"/>
<dbReference type="PROSITE" id="PS50089">
    <property type="entry name" value="ZF_RING_2"/>
    <property type="match status" value="1"/>
</dbReference>
<reference evidence="5" key="1">
    <citation type="submission" date="2013-07" db="EMBL/GenBank/DDBJ databases">
        <title>The genome of Eucalyptus grandis.</title>
        <authorList>
            <person name="Schmutz J."/>
            <person name="Hayes R."/>
            <person name="Myburg A."/>
            <person name="Tuskan G."/>
            <person name="Grattapaglia D."/>
            <person name="Rokhsar D.S."/>
        </authorList>
    </citation>
    <scope>NUCLEOTIDE SEQUENCE</scope>
    <source>
        <tissue evidence="5">Leaf extractions</tissue>
    </source>
</reference>
<dbReference type="KEGG" id="egr:104421236"/>
<feature type="coiled-coil region" evidence="2">
    <location>
        <begin position="787"/>
        <end position="814"/>
    </location>
</feature>
<dbReference type="InterPro" id="IPR013083">
    <property type="entry name" value="Znf_RING/FYVE/PHD"/>
</dbReference>
<feature type="region of interest" description="Disordered" evidence="3">
    <location>
        <begin position="568"/>
        <end position="621"/>
    </location>
</feature>
<dbReference type="Pfam" id="PF13920">
    <property type="entry name" value="zf-C3HC4_3"/>
    <property type="match status" value="1"/>
</dbReference>
<feature type="region of interest" description="Disordered" evidence="3">
    <location>
        <begin position="318"/>
        <end position="359"/>
    </location>
</feature>
<gene>
    <name evidence="5" type="ORF">EUGRSUZ_J00394</name>
</gene>
<evidence type="ECO:0000256" key="2">
    <source>
        <dbReference type="SAM" id="Coils"/>
    </source>
</evidence>
<dbReference type="PANTHER" id="PTHR46519">
    <property type="entry name" value="RING/U-BOX SUPERFAMILY PROTEIN"/>
    <property type="match status" value="1"/>
</dbReference>
<dbReference type="OrthoDB" id="6078042at2759"/>
<dbReference type="SUPFAM" id="SSF57850">
    <property type="entry name" value="RING/U-box"/>
    <property type="match status" value="1"/>
</dbReference>
<feature type="domain" description="RING-type" evidence="4">
    <location>
        <begin position="860"/>
        <end position="898"/>
    </location>
</feature>
<feature type="compositionally biased region" description="Polar residues" evidence="3">
    <location>
        <begin position="93"/>
        <end position="104"/>
    </location>
</feature>
<dbReference type="InterPro" id="IPR001841">
    <property type="entry name" value="Znf_RING"/>
</dbReference>
<sequence length="912" mass="101351">MAIAGLHNVSVLDSSFLRDSQSSGARGRADHGMSGTRASSTLQMWRELEDEHAVSRQERIGEGLIHETSDVSTNDLSSLNSFEEGESDVVENGNESGTWSDSQAVSQNETLENNNLSQEHSSDLGETERERVRKIFREWMNSGVRECASDISQIADHPRAQWLGETEQERVRIIREWVQTNSQRGPCGDSREQAAEIGAQIERVRDGLLVNGNEVRADNNRRGIRRVCGRQVLLDMLKKSERERQREIQGLLQQQPVSQFAHRNRIQSLLRGRFLRNERTVNEGTSSLAASELGLLRKRQTVSGLREGFLSRLDNSVSGEVSTDFDSSSSSEINDNQQGHGGQNNLPVVMDDNLEGTRPSNAERNIYELSHGRDNLGSINQEVGSVDVAEERQVEVLANESHNKQQPVAAQLTDVGGSQADSSHERGDRSPNEIGQIDVPEHASSHLIRGVESAIGDGAGSTANTEEMPEAGLVSELRNSQMSIVAGSIDMVDGEVNVRTDEPSRDLQIESGEPTHSDQVSEALYRHFETVREGNSVHTLLEQTSSFDENAAENVRWRVSAIQVQDWQESRSGSEGSDLHEAGAQSNGQIGSAGEVSDESPSETTVNEWSQDRYANEDMEGSPRMEYEVENGINSVQEDGQSWSEGHSEQEDVSNGRVGTFYLPDDDNVYSTELRELLSRRSVSNLLHSRFRESLDQLIQSYVERQGQASADWELHGTSPTPATAEEELEQMSGENDAQMDAVGNPSFSLPPFPPPSIQSRWDEDLHHDGWPQHDIHQHMGVEWDIINDLRVDMARLQQRMNNMQRMLEACMDMQLELQRSIKQEVSAALNRPAGSQGACVGGGLMDDESRWDSVRKGSCCICHDNNIDSLLYRCGHMCTCSKCANDLVQSQGKCPMCWAPIVEVIRAYFIS</sequence>
<dbReference type="EMBL" id="KK198762">
    <property type="protein sequence ID" value="KCW50718.1"/>
    <property type="molecule type" value="Genomic_DNA"/>
</dbReference>
<dbReference type="CDD" id="cd16647">
    <property type="entry name" value="mRING-HC-C3HC5_NEU1"/>
    <property type="match status" value="1"/>
</dbReference>
<dbReference type="Gramene" id="KCW50718">
    <property type="protein sequence ID" value="KCW50718"/>
    <property type="gene ID" value="EUGRSUZ_J00394"/>
</dbReference>
<evidence type="ECO:0000259" key="4">
    <source>
        <dbReference type="PROSITE" id="PS50089"/>
    </source>
</evidence>
<feature type="compositionally biased region" description="Basic and acidic residues" evidence="3">
    <location>
        <begin position="610"/>
        <end position="621"/>
    </location>
</feature>
<evidence type="ECO:0000313" key="5">
    <source>
        <dbReference type="EMBL" id="KCW50718.1"/>
    </source>
</evidence>
<feature type="region of interest" description="Disordered" evidence="3">
    <location>
        <begin position="61"/>
        <end position="104"/>
    </location>
</feature>
<feature type="compositionally biased region" description="Polar residues" evidence="3">
    <location>
        <begin position="70"/>
        <end position="81"/>
    </location>
</feature>
<evidence type="ECO:0000256" key="1">
    <source>
        <dbReference type="PROSITE-ProRule" id="PRU00175"/>
    </source>
</evidence>
<dbReference type="eggNOG" id="KOG4172">
    <property type="taxonomic scope" value="Eukaryota"/>
</dbReference>
<dbReference type="FunCoup" id="A0A059AA45">
    <property type="interactions" value="338"/>
</dbReference>